<evidence type="ECO:0000313" key="9">
    <source>
        <dbReference type="Proteomes" id="UP000298264"/>
    </source>
</evidence>
<keyword evidence="4 8" id="KW-0808">Transferase</keyword>
<evidence type="ECO:0000259" key="7">
    <source>
        <dbReference type="PROSITE" id="PS50868"/>
    </source>
</evidence>
<dbReference type="PANTHER" id="PTHR22884">
    <property type="entry name" value="SET DOMAIN PROTEINS"/>
    <property type="match status" value="1"/>
</dbReference>
<reference evidence="8" key="1">
    <citation type="journal article" date="2019" name="PLoS Negl. Trop. Dis.">
        <title>Revisiting the worldwide diversity of Leptospira species in the environment.</title>
        <authorList>
            <person name="Vincent A.T."/>
            <person name="Schiettekatte O."/>
            <person name="Bourhy P."/>
            <person name="Veyrier F.J."/>
            <person name="Picardeau M."/>
        </authorList>
    </citation>
    <scope>NUCLEOTIDE SEQUENCE [LARGE SCALE GENOMIC DNA]</scope>
    <source>
        <strain evidence="8">201400974</strain>
    </source>
</reference>
<dbReference type="Gene3D" id="2.170.270.10">
    <property type="entry name" value="SET domain"/>
    <property type="match status" value="1"/>
</dbReference>
<dbReference type="InterPro" id="IPR001214">
    <property type="entry name" value="SET_dom"/>
</dbReference>
<dbReference type="Pfam" id="PF00856">
    <property type="entry name" value="SET"/>
    <property type="match status" value="1"/>
</dbReference>
<keyword evidence="3 8" id="KW-0489">Methyltransferase</keyword>
<sequence length="184" mass="21431">MIHPDTFVQPTDRGMGLFASRDFTRGEILWILDDHDIKIDLDVFETIDEKQKVKFNIYGYLDFQKRVIVPWDEGKYVNHSCDPNSTGLLQYDNVSLALRDIKAGEEIIEDYGSYFGHFESFECRCGSPNCRGLISEHHKFKADLRINLKDISDRLKSLDQYLLRIETFENREFLKVLDAVEVSA</sequence>
<evidence type="ECO:0000256" key="3">
    <source>
        <dbReference type="ARBA" id="ARBA00022603"/>
    </source>
</evidence>
<organism evidence="8 9">
    <name type="scientific">Leptospira ilyithenensis</name>
    <dbReference type="NCBI Taxonomy" id="2484901"/>
    <lineage>
        <taxon>Bacteria</taxon>
        <taxon>Pseudomonadati</taxon>
        <taxon>Spirochaetota</taxon>
        <taxon>Spirochaetia</taxon>
        <taxon>Leptospirales</taxon>
        <taxon>Leptospiraceae</taxon>
        <taxon>Leptospira</taxon>
    </lineage>
</organism>
<dbReference type="EMBL" id="RQHV01000064">
    <property type="protein sequence ID" value="TGN06662.1"/>
    <property type="molecule type" value="Genomic_DNA"/>
</dbReference>
<dbReference type="AlphaFoldDB" id="A0A4R9LIZ9"/>
<proteinExistence type="predicted"/>
<evidence type="ECO:0000256" key="5">
    <source>
        <dbReference type="ARBA" id="ARBA00022691"/>
    </source>
</evidence>
<keyword evidence="5" id="KW-0949">S-adenosyl-L-methionine</keyword>
<dbReference type="PROSITE" id="PS50868">
    <property type="entry name" value="POST_SET"/>
    <property type="match status" value="1"/>
</dbReference>
<dbReference type="InterPro" id="IPR046341">
    <property type="entry name" value="SET_dom_sf"/>
</dbReference>
<comment type="subcellular location">
    <subcellularLocation>
        <location evidence="1">Chromosome</location>
    </subcellularLocation>
</comment>
<dbReference type="InterPro" id="IPR003616">
    <property type="entry name" value="Post-SET_dom"/>
</dbReference>
<evidence type="ECO:0000256" key="1">
    <source>
        <dbReference type="ARBA" id="ARBA00004286"/>
    </source>
</evidence>
<evidence type="ECO:0000256" key="4">
    <source>
        <dbReference type="ARBA" id="ARBA00022679"/>
    </source>
</evidence>
<keyword evidence="9" id="KW-1185">Reference proteome</keyword>
<dbReference type="InterPro" id="IPR050777">
    <property type="entry name" value="SET2_Histone-Lys_MeTrsfase"/>
</dbReference>
<dbReference type="RefSeq" id="WP_135765963.1">
    <property type="nucleotide sequence ID" value="NZ_RQHV01000064.1"/>
</dbReference>
<name>A0A4R9LIZ9_9LEPT</name>
<evidence type="ECO:0000313" key="8">
    <source>
        <dbReference type="EMBL" id="TGN06662.1"/>
    </source>
</evidence>
<protein>
    <submittedName>
        <fullName evidence="8">SET domain-containing protein-lysine N-methyltransferase</fullName>
    </submittedName>
</protein>
<evidence type="ECO:0000259" key="6">
    <source>
        <dbReference type="PROSITE" id="PS50280"/>
    </source>
</evidence>
<accession>A0A4R9LIZ9</accession>
<dbReference type="SUPFAM" id="SSF82199">
    <property type="entry name" value="SET domain"/>
    <property type="match status" value="1"/>
</dbReference>
<feature type="domain" description="SET" evidence="6">
    <location>
        <begin position="1"/>
        <end position="112"/>
    </location>
</feature>
<dbReference type="GO" id="GO:0005694">
    <property type="term" value="C:chromosome"/>
    <property type="evidence" value="ECO:0007669"/>
    <property type="project" value="UniProtKB-SubCell"/>
</dbReference>
<gene>
    <name evidence="8" type="ORF">EHS11_18985</name>
</gene>
<dbReference type="OrthoDB" id="166979at2"/>
<dbReference type="Proteomes" id="UP000298264">
    <property type="component" value="Unassembled WGS sequence"/>
</dbReference>
<dbReference type="PROSITE" id="PS50280">
    <property type="entry name" value="SET"/>
    <property type="match status" value="1"/>
</dbReference>
<comment type="caution">
    <text evidence="8">The sequence shown here is derived from an EMBL/GenBank/DDBJ whole genome shotgun (WGS) entry which is preliminary data.</text>
</comment>
<dbReference type="GO" id="GO:0008168">
    <property type="term" value="F:methyltransferase activity"/>
    <property type="evidence" value="ECO:0007669"/>
    <property type="project" value="UniProtKB-KW"/>
</dbReference>
<dbReference type="GO" id="GO:0032259">
    <property type="term" value="P:methylation"/>
    <property type="evidence" value="ECO:0007669"/>
    <property type="project" value="UniProtKB-KW"/>
</dbReference>
<keyword evidence="2" id="KW-0158">Chromosome</keyword>
<evidence type="ECO:0000256" key="2">
    <source>
        <dbReference type="ARBA" id="ARBA00022454"/>
    </source>
</evidence>
<feature type="domain" description="Post-SET" evidence="7">
    <location>
        <begin position="119"/>
        <end position="135"/>
    </location>
</feature>